<comment type="catalytic activity">
    <reaction evidence="7">
        <text>N(6)-biotinyl-L-lysyl-[protein] + hydrogencarbonate + ATP = N(6)-carboxybiotinyl-L-lysyl-[protein] + ADP + phosphate + H(+)</text>
        <dbReference type="Rhea" id="RHEA:13501"/>
        <dbReference type="Rhea" id="RHEA-COMP:10505"/>
        <dbReference type="Rhea" id="RHEA-COMP:10506"/>
        <dbReference type="ChEBI" id="CHEBI:15378"/>
        <dbReference type="ChEBI" id="CHEBI:17544"/>
        <dbReference type="ChEBI" id="CHEBI:30616"/>
        <dbReference type="ChEBI" id="CHEBI:43474"/>
        <dbReference type="ChEBI" id="CHEBI:83144"/>
        <dbReference type="ChEBI" id="CHEBI:83145"/>
        <dbReference type="ChEBI" id="CHEBI:456216"/>
        <dbReference type="EC" id="6.3.4.14"/>
    </reaction>
    <physiologicalReaction direction="left-to-right" evidence="7">
        <dbReference type="Rhea" id="RHEA:13502"/>
    </physiologicalReaction>
</comment>
<evidence type="ECO:0000259" key="12">
    <source>
        <dbReference type="PROSITE" id="PS50979"/>
    </source>
</evidence>
<evidence type="ECO:0000256" key="3">
    <source>
        <dbReference type="ARBA" id="ARBA00022598"/>
    </source>
</evidence>
<dbReference type="InterPro" id="IPR011054">
    <property type="entry name" value="Rudment_hybrid_motif"/>
</dbReference>
<keyword evidence="5 8" id="KW-0067">ATP-binding</keyword>
<gene>
    <name evidence="13" type="ORF">D3M95_05785</name>
</gene>
<evidence type="ECO:0000256" key="2">
    <source>
        <dbReference type="ARBA" id="ARBA00013263"/>
    </source>
</evidence>
<dbReference type="Pfam" id="PF00364">
    <property type="entry name" value="Biotin_lipoyl"/>
    <property type="match status" value="1"/>
</dbReference>
<evidence type="ECO:0000256" key="6">
    <source>
        <dbReference type="ARBA" id="ARBA00023267"/>
    </source>
</evidence>
<organism evidence="13 14">
    <name type="scientific">Corynebacterium falsenii</name>
    <dbReference type="NCBI Taxonomy" id="108486"/>
    <lineage>
        <taxon>Bacteria</taxon>
        <taxon>Bacillati</taxon>
        <taxon>Actinomycetota</taxon>
        <taxon>Actinomycetes</taxon>
        <taxon>Mycobacteriales</taxon>
        <taxon>Corynebacteriaceae</taxon>
        <taxon>Corynebacterium</taxon>
    </lineage>
</organism>
<dbReference type="FunFam" id="3.40.50.20:FF:000010">
    <property type="entry name" value="Propionyl-CoA carboxylase subunit alpha"/>
    <property type="match status" value="1"/>
</dbReference>
<dbReference type="InterPro" id="IPR050856">
    <property type="entry name" value="Biotin_carboxylase_complex"/>
</dbReference>
<dbReference type="InterPro" id="IPR000089">
    <property type="entry name" value="Biotin_lipoyl"/>
</dbReference>
<comment type="cofactor">
    <cofactor evidence="1">
        <name>biotin</name>
        <dbReference type="ChEBI" id="CHEBI:57586"/>
    </cofactor>
</comment>
<dbReference type="PANTHER" id="PTHR18866:SF33">
    <property type="entry name" value="METHYLCROTONOYL-COA CARBOXYLASE SUBUNIT ALPHA, MITOCHONDRIAL-RELATED"/>
    <property type="match status" value="1"/>
</dbReference>
<keyword evidence="14" id="KW-1185">Reference proteome</keyword>
<keyword evidence="6" id="KW-0092">Biotin</keyword>
<dbReference type="GO" id="GO:0005524">
    <property type="term" value="F:ATP binding"/>
    <property type="evidence" value="ECO:0007669"/>
    <property type="project" value="UniProtKB-UniRule"/>
</dbReference>
<sequence>MIQKIVVANRGEIAARIIRTVHDLGLQAVAVYAEADANSPAVELADEAYCLGGGTLAETYLNVDKILEIAERSGADALHPGYGFLSEVASFADAVTGAGLTWIGPSAETINQLGDKISARRTAISAGVQPVPGTNESTDMDAVRSFVEEHGLPIVAKRSDGGGGRGIEILRTDQDLNEFEARHAGADIDAYFLEKFVENGRHVETQCMADAKGNFAVATTRDCSVQRRNQKLIEEAPAPELSEKVQATLSEWSEALFRTTNYQGLGTCEFLVKGEDVYFLEVNPRLQVEHTVSEEITGLDLVMQQIRIANGEELVAIPEPRGHSIELRITSENAELMPTAGVITHLDWPTGHGVRIETGVREGDTVSPEFDSMIAKLIITGTDRDNCIARCHRALRELTIVGVSTPIDLLEEILAHPDFRNMNIGTKWMEEEFLPNSSRATEFANGAGGNGAHSAASANAAGAGGGEGWTQRRDVVVEIDGKRHTMTLPTEIFAAGQRPEQPRRSARATNQPTVQPDGAVDAQGILASPMQSIVVRIPVEVGQQVKEGDILLVLEAMKMEKYIHSTVDGTVEEVLVDVAANVPAGTPLLKLAVA</sequence>
<dbReference type="CDD" id="cd06850">
    <property type="entry name" value="biotinyl_domain"/>
    <property type="match status" value="1"/>
</dbReference>
<dbReference type="Gene3D" id="2.40.50.100">
    <property type="match status" value="1"/>
</dbReference>
<dbReference type="EC" id="6.3.4.14" evidence="2"/>
<dbReference type="RefSeq" id="WP_119664694.1">
    <property type="nucleotide sequence ID" value="NZ_QXJK01000005.1"/>
</dbReference>
<dbReference type="InterPro" id="IPR016185">
    <property type="entry name" value="PreATP-grasp_dom_sf"/>
</dbReference>
<evidence type="ECO:0000259" key="10">
    <source>
        <dbReference type="PROSITE" id="PS50968"/>
    </source>
</evidence>
<dbReference type="SUPFAM" id="SSF51246">
    <property type="entry name" value="Rudiment single hybrid motif"/>
    <property type="match status" value="1"/>
</dbReference>
<feature type="region of interest" description="Disordered" evidence="9">
    <location>
        <begin position="495"/>
        <end position="517"/>
    </location>
</feature>
<dbReference type="PROSITE" id="PS00867">
    <property type="entry name" value="CPSASE_2"/>
    <property type="match status" value="1"/>
</dbReference>
<evidence type="ECO:0000256" key="1">
    <source>
        <dbReference type="ARBA" id="ARBA00001953"/>
    </source>
</evidence>
<keyword evidence="3" id="KW-0436">Ligase</keyword>
<evidence type="ECO:0000256" key="8">
    <source>
        <dbReference type="PROSITE-ProRule" id="PRU00409"/>
    </source>
</evidence>
<evidence type="ECO:0000259" key="11">
    <source>
        <dbReference type="PROSITE" id="PS50975"/>
    </source>
</evidence>
<dbReference type="InterPro" id="IPR011053">
    <property type="entry name" value="Single_hybrid_motif"/>
</dbReference>
<protein>
    <recommendedName>
        <fullName evidence="2">biotin carboxylase</fullName>
        <ecNumber evidence="2">6.3.4.14</ecNumber>
    </recommendedName>
</protein>
<evidence type="ECO:0000313" key="14">
    <source>
        <dbReference type="Proteomes" id="UP000285278"/>
    </source>
</evidence>
<dbReference type="GO" id="GO:0004075">
    <property type="term" value="F:biotin carboxylase activity"/>
    <property type="evidence" value="ECO:0007669"/>
    <property type="project" value="UniProtKB-EC"/>
</dbReference>
<accession>A0A418Q6V2</accession>
<dbReference type="PROSITE" id="PS00188">
    <property type="entry name" value="BIOTIN"/>
    <property type="match status" value="1"/>
</dbReference>
<evidence type="ECO:0000313" key="13">
    <source>
        <dbReference type="EMBL" id="RIX34820.1"/>
    </source>
</evidence>
<feature type="region of interest" description="Disordered" evidence="9">
    <location>
        <begin position="446"/>
        <end position="468"/>
    </location>
</feature>
<dbReference type="PROSITE" id="PS50968">
    <property type="entry name" value="BIOTINYL_LIPOYL"/>
    <property type="match status" value="1"/>
</dbReference>
<evidence type="ECO:0000256" key="9">
    <source>
        <dbReference type="SAM" id="MobiDB-lite"/>
    </source>
</evidence>
<dbReference type="GO" id="GO:0046872">
    <property type="term" value="F:metal ion binding"/>
    <property type="evidence" value="ECO:0007669"/>
    <property type="project" value="InterPro"/>
</dbReference>
<evidence type="ECO:0000256" key="7">
    <source>
        <dbReference type="ARBA" id="ARBA00048501"/>
    </source>
</evidence>
<dbReference type="Pfam" id="PF00289">
    <property type="entry name" value="Biotin_carb_N"/>
    <property type="match status" value="1"/>
</dbReference>
<name>A0A418Q6V2_9CORY</name>
<evidence type="ECO:0000256" key="5">
    <source>
        <dbReference type="ARBA" id="ARBA00022840"/>
    </source>
</evidence>
<dbReference type="SUPFAM" id="SSF51230">
    <property type="entry name" value="Single hybrid motif"/>
    <property type="match status" value="1"/>
</dbReference>
<feature type="domain" description="Lipoyl-binding" evidence="10">
    <location>
        <begin position="514"/>
        <end position="592"/>
    </location>
</feature>
<comment type="caution">
    <text evidence="13">The sequence shown here is derived from an EMBL/GenBank/DDBJ whole genome shotgun (WGS) entry which is preliminary data.</text>
</comment>
<reference evidence="13 14" key="1">
    <citation type="submission" date="2018-09" db="EMBL/GenBank/DDBJ databases">
        <title>Optimization and identification of Corynebacterium falsenii FN1-14 from fish paste.</title>
        <authorList>
            <person name="Daroonpunt R."/>
            <person name="Tanasupawat S."/>
        </authorList>
    </citation>
    <scope>NUCLEOTIDE SEQUENCE [LARGE SCALE GENOMIC DNA]</scope>
    <source>
        <strain evidence="13 14">FN1-14</strain>
    </source>
</reference>
<dbReference type="OrthoDB" id="9760256at2"/>
<dbReference type="PROSITE" id="PS50979">
    <property type="entry name" value="BC"/>
    <property type="match status" value="1"/>
</dbReference>
<dbReference type="InterPro" id="IPR011764">
    <property type="entry name" value="Biotin_carboxylation_dom"/>
</dbReference>
<evidence type="ECO:0000256" key="4">
    <source>
        <dbReference type="ARBA" id="ARBA00022741"/>
    </source>
</evidence>
<dbReference type="PROSITE" id="PS50975">
    <property type="entry name" value="ATP_GRASP"/>
    <property type="match status" value="1"/>
</dbReference>
<dbReference type="Proteomes" id="UP000285278">
    <property type="component" value="Unassembled WGS sequence"/>
</dbReference>
<dbReference type="InterPro" id="IPR001882">
    <property type="entry name" value="Biotin_BS"/>
</dbReference>
<dbReference type="InterPro" id="IPR005481">
    <property type="entry name" value="BC-like_N"/>
</dbReference>
<feature type="domain" description="ATP-grasp" evidence="11">
    <location>
        <begin position="121"/>
        <end position="310"/>
    </location>
</feature>
<feature type="domain" description="Biotin carboxylation" evidence="12">
    <location>
        <begin position="1"/>
        <end position="434"/>
    </location>
</feature>
<dbReference type="SUPFAM" id="SSF52440">
    <property type="entry name" value="PreATP-grasp domain"/>
    <property type="match status" value="1"/>
</dbReference>
<dbReference type="AlphaFoldDB" id="A0A418Q6V2"/>
<dbReference type="InterPro" id="IPR011761">
    <property type="entry name" value="ATP-grasp"/>
</dbReference>
<dbReference type="EMBL" id="QXJK01000005">
    <property type="protein sequence ID" value="RIX34820.1"/>
    <property type="molecule type" value="Genomic_DNA"/>
</dbReference>
<dbReference type="Pfam" id="PF02786">
    <property type="entry name" value="CPSase_L_D2"/>
    <property type="match status" value="1"/>
</dbReference>
<proteinExistence type="predicted"/>
<dbReference type="SUPFAM" id="SSF56059">
    <property type="entry name" value="Glutathione synthetase ATP-binding domain-like"/>
    <property type="match status" value="1"/>
</dbReference>
<dbReference type="Pfam" id="PF02785">
    <property type="entry name" value="Biotin_carb_C"/>
    <property type="match status" value="1"/>
</dbReference>
<dbReference type="Gene3D" id="3.30.470.20">
    <property type="entry name" value="ATP-grasp fold, B domain"/>
    <property type="match status" value="1"/>
</dbReference>
<feature type="compositionally biased region" description="Low complexity" evidence="9">
    <location>
        <begin position="452"/>
        <end position="461"/>
    </location>
</feature>
<dbReference type="InterPro" id="IPR005479">
    <property type="entry name" value="CPAse_ATP-bd"/>
</dbReference>
<dbReference type="PANTHER" id="PTHR18866">
    <property type="entry name" value="CARBOXYLASE:PYRUVATE/ACETYL-COA/PROPIONYL-COA CARBOXYLASE"/>
    <property type="match status" value="1"/>
</dbReference>
<keyword evidence="4 8" id="KW-0547">Nucleotide-binding</keyword>
<dbReference type="SMART" id="SM00878">
    <property type="entry name" value="Biotin_carb_C"/>
    <property type="match status" value="1"/>
</dbReference>
<dbReference type="InterPro" id="IPR005482">
    <property type="entry name" value="Biotin_COase_C"/>
</dbReference>